<reference evidence="4 5" key="1">
    <citation type="submission" date="2019-03" db="EMBL/GenBank/DDBJ databases">
        <title>Genomic Encyclopedia of Type Strains, Phase IV (KMG-IV): sequencing the most valuable type-strain genomes for metagenomic binning, comparative biology and taxonomic classification.</title>
        <authorList>
            <person name="Goeker M."/>
        </authorList>
    </citation>
    <scope>NUCLEOTIDE SEQUENCE [LARGE SCALE GENOMIC DNA]</scope>
    <source>
        <strain evidence="4 5">DSM 29481</strain>
    </source>
</reference>
<comment type="caution">
    <text evidence="4">The sequence shown here is derived from an EMBL/GenBank/DDBJ whole genome shotgun (WGS) entry which is preliminary data.</text>
</comment>
<accession>A0A4R3T2G7</accession>
<evidence type="ECO:0000256" key="2">
    <source>
        <dbReference type="SAM" id="Phobius"/>
    </source>
</evidence>
<dbReference type="AlphaFoldDB" id="A0A4R3T2G7"/>
<dbReference type="Pfam" id="PF23750">
    <property type="entry name" value="RsgI_M"/>
    <property type="match status" value="1"/>
</dbReference>
<evidence type="ECO:0000259" key="3">
    <source>
        <dbReference type="Pfam" id="PF23750"/>
    </source>
</evidence>
<evidence type="ECO:0000313" key="4">
    <source>
        <dbReference type="EMBL" id="TCU55698.1"/>
    </source>
</evidence>
<feature type="region of interest" description="Disordered" evidence="1">
    <location>
        <begin position="235"/>
        <end position="260"/>
    </location>
</feature>
<protein>
    <recommendedName>
        <fullName evidence="3">Anti-sigma factor RsgI-like middle domain-containing protein</fullName>
    </recommendedName>
</protein>
<feature type="domain" description="Anti-sigma factor RsgI-like middle" evidence="3">
    <location>
        <begin position="74"/>
        <end position="199"/>
    </location>
</feature>
<keyword evidence="2" id="KW-0472">Membrane</keyword>
<keyword evidence="5" id="KW-1185">Reference proteome</keyword>
<name>A0A4R3T2G7_9FIRM</name>
<feature type="compositionally biased region" description="Basic and acidic residues" evidence="1">
    <location>
        <begin position="237"/>
        <end position="251"/>
    </location>
</feature>
<dbReference type="Proteomes" id="UP000295773">
    <property type="component" value="Unassembled WGS sequence"/>
</dbReference>
<keyword evidence="2" id="KW-0812">Transmembrane</keyword>
<organism evidence="4 5">
    <name type="scientific">Longicatena caecimuris</name>
    <dbReference type="NCBI Taxonomy" id="1796635"/>
    <lineage>
        <taxon>Bacteria</taxon>
        <taxon>Bacillati</taxon>
        <taxon>Bacillota</taxon>
        <taxon>Erysipelotrichia</taxon>
        <taxon>Erysipelotrichales</taxon>
        <taxon>Erysipelotrichaceae</taxon>
        <taxon>Longicatena</taxon>
    </lineage>
</organism>
<feature type="transmembrane region" description="Helical" evidence="2">
    <location>
        <begin position="37"/>
        <end position="57"/>
    </location>
</feature>
<dbReference type="InterPro" id="IPR055431">
    <property type="entry name" value="RsgI_M"/>
</dbReference>
<evidence type="ECO:0000313" key="5">
    <source>
        <dbReference type="Proteomes" id="UP000295773"/>
    </source>
</evidence>
<sequence length="260" mass="29381">MTNPLKDLDQLHASEETKEKTLQYVLSKQRHKKTLPIWQGALVCAISVLLVMLWQPWKVDDLPTKPTSPAAIASTITLDVNPSMELSVDAQHRILQTKAYNKDAKQILASIDLKNKELDEALTLLFANATYQKYLANGILEVGIYADDAALQKSLEEEIGAYLKSNATAKRYHCASIDSKTHEAAKTHHTSQGKYRVIEQIRSYDAAYTIEELSNYSMKKLYALLEQYDDSAVPEGCHSERAHESNQETHHQNRHHGNHD</sequence>
<proteinExistence type="predicted"/>
<evidence type="ECO:0000256" key="1">
    <source>
        <dbReference type="SAM" id="MobiDB-lite"/>
    </source>
</evidence>
<keyword evidence="2" id="KW-1133">Transmembrane helix</keyword>
<gene>
    <name evidence="4" type="ORF">EDD61_12129</name>
</gene>
<dbReference type="EMBL" id="SMBP01000021">
    <property type="protein sequence ID" value="TCU55698.1"/>
    <property type="molecule type" value="Genomic_DNA"/>
</dbReference>